<organism evidence="1 2">
    <name type="scientific">Glycomyces mayteni</name>
    <dbReference type="NCBI Taxonomy" id="543887"/>
    <lineage>
        <taxon>Bacteria</taxon>
        <taxon>Bacillati</taxon>
        <taxon>Actinomycetota</taxon>
        <taxon>Actinomycetes</taxon>
        <taxon>Glycomycetales</taxon>
        <taxon>Glycomycetaceae</taxon>
        <taxon>Glycomyces</taxon>
    </lineage>
</organism>
<dbReference type="EMBL" id="JBHSYS010000004">
    <property type="protein sequence ID" value="MFC6959652.1"/>
    <property type="molecule type" value="Genomic_DNA"/>
</dbReference>
<reference evidence="2" key="1">
    <citation type="journal article" date="2019" name="Int. J. Syst. Evol. Microbiol.">
        <title>The Global Catalogue of Microorganisms (GCM) 10K type strain sequencing project: providing services to taxonomists for standard genome sequencing and annotation.</title>
        <authorList>
            <consortium name="The Broad Institute Genomics Platform"/>
            <consortium name="The Broad Institute Genome Sequencing Center for Infectious Disease"/>
            <person name="Wu L."/>
            <person name="Ma J."/>
        </authorList>
    </citation>
    <scope>NUCLEOTIDE SEQUENCE [LARGE SCALE GENOMIC DNA]</scope>
    <source>
        <strain evidence="2">KACC 12634</strain>
    </source>
</reference>
<name>A0ABW2DBB3_9ACTN</name>
<gene>
    <name evidence="1" type="ORF">ACFQS3_20870</name>
</gene>
<keyword evidence="2" id="KW-1185">Reference proteome</keyword>
<evidence type="ECO:0008006" key="3">
    <source>
        <dbReference type="Google" id="ProtNLM"/>
    </source>
</evidence>
<dbReference type="RefSeq" id="WP_382345742.1">
    <property type="nucleotide sequence ID" value="NZ_JBHMBP010000001.1"/>
</dbReference>
<sequence length="274" mass="29951">MIRIVGVHGIRNYESRAASPLAAALAKAGEWRAALLGSPSCPLSSGDFELDVAYYAHLLVQPGRQGSSQLDKDAAELWQRFVSDYLPPNPQGTLRSTLHTASARLARAFGQNEKLTVALLERFFREVAVFLRTDGDFSPKAEVLKTVGTAVQGADVVVAHSLGSIVAYEALWKHRVELPLLVTIGSPLAMPMVFPRLTPEPIDGFGERPAGVHRWVNIADPEDFVAMPRGGIADRFKGLDEDRLDVNGSFDRHDLFAYLRCRELGNALAPLARP</sequence>
<dbReference type="Proteomes" id="UP001596470">
    <property type="component" value="Unassembled WGS sequence"/>
</dbReference>
<accession>A0ABW2DBB3</accession>
<comment type="caution">
    <text evidence="1">The sequence shown here is derived from an EMBL/GenBank/DDBJ whole genome shotgun (WGS) entry which is preliminary data.</text>
</comment>
<proteinExistence type="predicted"/>
<dbReference type="SUPFAM" id="SSF53474">
    <property type="entry name" value="alpha/beta-Hydrolases"/>
    <property type="match status" value="1"/>
</dbReference>
<protein>
    <recommendedName>
        <fullName evidence="3">Serine peptidase</fullName>
    </recommendedName>
</protein>
<evidence type="ECO:0000313" key="1">
    <source>
        <dbReference type="EMBL" id="MFC6959652.1"/>
    </source>
</evidence>
<dbReference type="InterPro" id="IPR029058">
    <property type="entry name" value="AB_hydrolase_fold"/>
</dbReference>
<evidence type="ECO:0000313" key="2">
    <source>
        <dbReference type="Proteomes" id="UP001596470"/>
    </source>
</evidence>